<keyword evidence="2" id="KW-1185">Reference proteome</keyword>
<dbReference type="EMBL" id="KZ269999">
    <property type="protein sequence ID" value="OZC08971.1"/>
    <property type="molecule type" value="Genomic_DNA"/>
</dbReference>
<dbReference type="AlphaFoldDB" id="A0A238BUE5"/>
<accession>A0A238BUE5</accession>
<dbReference type="Proteomes" id="UP000242913">
    <property type="component" value="Unassembled WGS sequence"/>
</dbReference>
<evidence type="ECO:0000313" key="1">
    <source>
        <dbReference type="EMBL" id="OZC08971.1"/>
    </source>
</evidence>
<gene>
    <name evidence="1" type="ORF">X798_04058</name>
</gene>
<sequence length="107" mass="11576">MSCLRGVQLAVECMQGEGLVLCAGLRDGEGEDRLDRAGNDPQIDLFSVCLRALCETSRLKGERAPAALYMKYTHTPGGVFRVNNSCTSAQPDVVHSEVSQFTHTCAD</sequence>
<name>A0A238BUE5_9BILA</name>
<protein>
    <submittedName>
        <fullName evidence="1">Uncharacterized protein</fullName>
    </submittedName>
</protein>
<proteinExistence type="predicted"/>
<evidence type="ECO:0000313" key="2">
    <source>
        <dbReference type="Proteomes" id="UP000242913"/>
    </source>
</evidence>
<organism evidence="1 2">
    <name type="scientific">Onchocerca flexuosa</name>
    <dbReference type="NCBI Taxonomy" id="387005"/>
    <lineage>
        <taxon>Eukaryota</taxon>
        <taxon>Metazoa</taxon>
        <taxon>Ecdysozoa</taxon>
        <taxon>Nematoda</taxon>
        <taxon>Chromadorea</taxon>
        <taxon>Rhabditida</taxon>
        <taxon>Spirurina</taxon>
        <taxon>Spiruromorpha</taxon>
        <taxon>Filarioidea</taxon>
        <taxon>Onchocercidae</taxon>
        <taxon>Onchocerca</taxon>
    </lineage>
</organism>
<reference evidence="1 2" key="1">
    <citation type="submission" date="2015-12" db="EMBL/GenBank/DDBJ databases">
        <title>Draft genome of the nematode, Onchocerca flexuosa.</title>
        <authorList>
            <person name="Mitreva M."/>
        </authorList>
    </citation>
    <scope>NUCLEOTIDE SEQUENCE [LARGE SCALE GENOMIC DNA]</scope>
    <source>
        <strain evidence="1">Red Deer</strain>
    </source>
</reference>